<sequence>MGGVAGIATLMAVSALPAAATGNNDGPTGHAYAVQADVNVGGGAAEVNVPPVPMAHYPKGADRSVVKLDVPPPAGDLVKVGVLNGKSDFDGRKLVSDASIAKVSLLNDLIYVEVLRAVCTGDSHGLSGYSDIVKVRIKDQEYVVDAQHPLDVNAAGKQVAQGTAGAIHLVAGEQKKDGNTLKVNALHVTTGGPLAPVLRADIVLSQAVCTLPAGGIVTPPSGGNPGGSTTPSAPGSSSSTSTSKSGGAGATSTSGVGPINNASNNGKLANTGVTGVVPMIIGAVVLLGAGTGALLWTRRRRGAASTTGNDS</sequence>
<protein>
    <recommendedName>
        <fullName evidence="6">LPXTG cell wall anchor domain-containing protein</fullName>
    </recommendedName>
</protein>
<evidence type="ECO:0000313" key="5">
    <source>
        <dbReference type="Proteomes" id="UP000298860"/>
    </source>
</evidence>
<keyword evidence="5" id="KW-1185">Reference proteome</keyword>
<keyword evidence="2" id="KW-0812">Transmembrane</keyword>
<evidence type="ECO:0008006" key="6">
    <source>
        <dbReference type="Google" id="ProtNLM"/>
    </source>
</evidence>
<name>A0A4D4J7G6_9PSEU</name>
<feature type="region of interest" description="Disordered" evidence="1">
    <location>
        <begin position="219"/>
        <end position="262"/>
    </location>
</feature>
<feature type="chain" id="PRO_5020925682" description="LPXTG cell wall anchor domain-containing protein" evidence="3">
    <location>
        <begin position="21"/>
        <end position="311"/>
    </location>
</feature>
<keyword evidence="2" id="KW-1133">Transmembrane helix</keyword>
<proteinExistence type="predicted"/>
<keyword evidence="3" id="KW-0732">Signal</keyword>
<accession>A0A4D4J7G6</accession>
<dbReference type="Proteomes" id="UP000298860">
    <property type="component" value="Unassembled WGS sequence"/>
</dbReference>
<dbReference type="AlphaFoldDB" id="A0A4D4J7G6"/>
<dbReference type="NCBIfam" id="NF040603">
    <property type="entry name" value="choice_anch_P"/>
    <property type="match status" value="1"/>
</dbReference>
<dbReference type="EMBL" id="BJFL01000014">
    <property type="protein sequence ID" value="GDY31444.1"/>
    <property type="molecule type" value="Genomic_DNA"/>
</dbReference>
<evidence type="ECO:0000256" key="3">
    <source>
        <dbReference type="SAM" id="SignalP"/>
    </source>
</evidence>
<keyword evidence="2" id="KW-0472">Membrane</keyword>
<evidence type="ECO:0000256" key="2">
    <source>
        <dbReference type="SAM" id="Phobius"/>
    </source>
</evidence>
<gene>
    <name evidence="4" type="ORF">GTS_30770</name>
</gene>
<evidence type="ECO:0000256" key="1">
    <source>
        <dbReference type="SAM" id="MobiDB-lite"/>
    </source>
</evidence>
<reference evidence="5" key="1">
    <citation type="submission" date="2019-04" db="EMBL/GenBank/DDBJ databases">
        <title>Draft genome sequence of Pseudonocardiaceae bacterium SL3-2-4.</title>
        <authorList>
            <person name="Ningsih F."/>
            <person name="Yokota A."/>
            <person name="Sakai Y."/>
            <person name="Nanatani K."/>
            <person name="Yabe S."/>
            <person name="Oetari A."/>
            <person name="Sjamsuridzal W."/>
        </authorList>
    </citation>
    <scope>NUCLEOTIDE SEQUENCE [LARGE SCALE GENOMIC DNA]</scope>
    <source>
        <strain evidence="5">SL3-2-4</strain>
    </source>
</reference>
<comment type="caution">
    <text evidence="4">The sequence shown here is derived from an EMBL/GenBank/DDBJ whole genome shotgun (WGS) entry which is preliminary data.</text>
</comment>
<evidence type="ECO:0000313" key="4">
    <source>
        <dbReference type="EMBL" id="GDY31444.1"/>
    </source>
</evidence>
<feature type="compositionally biased region" description="Low complexity" evidence="1">
    <location>
        <begin position="227"/>
        <end position="258"/>
    </location>
</feature>
<feature type="transmembrane region" description="Helical" evidence="2">
    <location>
        <begin position="275"/>
        <end position="296"/>
    </location>
</feature>
<feature type="signal peptide" evidence="3">
    <location>
        <begin position="1"/>
        <end position="20"/>
    </location>
</feature>
<organism evidence="4 5">
    <name type="scientific">Gandjariella thermophila</name>
    <dbReference type="NCBI Taxonomy" id="1931992"/>
    <lineage>
        <taxon>Bacteria</taxon>
        <taxon>Bacillati</taxon>
        <taxon>Actinomycetota</taxon>
        <taxon>Actinomycetes</taxon>
        <taxon>Pseudonocardiales</taxon>
        <taxon>Pseudonocardiaceae</taxon>
        <taxon>Gandjariella</taxon>
    </lineage>
</organism>